<organism evidence="5 6">
    <name type="scientific">Nocardia huaxiensis</name>
    <dbReference type="NCBI Taxonomy" id="2755382"/>
    <lineage>
        <taxon>Bacteria</taxon>
        <taxon>Bacillati</taxon>
        <taxon>Actinomycetota</taxon>
        <taxon>Actinomycetes</taxon>
        <taxon>Mycobacteriales</taxon>
        <taxon>Nocardiaceae</taxon>
        <taxon>Nocardia</taxon>
    </lineage>
</organism>
<proteinExistence type="inferred from homology"/>
<dbReference type="InterPro" id="IPR002347">
    <property type="entry name" value="SDR_fam"/>
</dbReference>
<protein>
    <submittedName>
        <fullName evidence="5">SDR family oxidoreductase</fullName>
    </submittedName>
</protein>
<dbReference type="InterPro" id="IPR036291">
    <property type="entry name" value="NAD(P)-bd_dom_sf"/>
</dbReference>
<keyword evidence="6" id="KW-1185">Reference proteome</keyword>
<dbReference type="PRINTS" id="PR00080">
    <property type="entry name" value="SDRFAMILY"/>
</dbReference>
<feature type="domain" description="Ketoreductase" evidence="4">
    <location>
        <begin position="4"/>
        <end position="173"/>
    </location>
</feature>
<gene>
    <name evidence="5" type="ORF">H0264_23260</name>
</gene>
<evidence type="ECO:0000313" key="5">
    <source>
        <dbReference type="EMBL" id="QLY28296.1"/>
    </source>
</evidence>
<keyword evidence="2" id="KW-0560">Oxidoreductase</keyword>
<evidence type="ECO:0000256" key="2">
    <source>
        <dbReference type="ARBA" id="ARBA00023002"/>
    </source>
</evidence>
<dbReference type="PANTHER" id="PTHR43669">
    <property type="entry name" value="5-KETO-D-GLUCONATE 5-REDUCTASE"/>
    <property type="match status" value="1"/>
</dbReference>
<dbReference type="EMBL" id="CP059399">
    <property type="protein sequence ID" value="QLY28296.1"/>
    <property type="molecule type" value="Genomic_DNA"/>
</dbReference>
<dbReference type="AlphaFoldDB" id="A0A7D6VEK1"/>
<dbReference type="NCBIfam" id="NF006123">
    <property type="entry name" value="PRK08267.1"/>
    <property type="match status" value="1"/>
</dbReference>
<dbReference type="SMART" id="SM00822">
    <property type="entry name" value="PKS_KR"/>
    <property type="match status" value="1"/>
</dbReference>
<dbReference type="PANTHER" id="PTHR43669:SF3">
    <property type="entry name" value="ALCOHOL DEHYDROGENASE, PUTATIVE (AFU_ORTHOLOGUE AFUA_3G03445)-RELATED"/>
    <property type="match status" value="1"/>
</dbReference>
<dbReference type="RefSeq" id="WP_181579504.1">
    <property type="nucleotide sequence ID" value="NZ_CP059399.1"/>
</dbReference>
<accession>A0A7D6VEK1</accession>
<dbReference type="SUPFAM" id="SSF51735">
    <property type="entry name" value="NAD(P)-binding Rossmann-fold domains"/>
    <property type="match status" value="1"/>
</dbReference>
<reference evidence="5 6" key="1">
    <citation type="submission" date="2020-07" db="EMBL/GenBank/DDBJ databases">
        <authorList>
            <person name="Zhuang K."/>
            <person name="Ran Y."/>
        </authorList>
    </citation>
    <scope>NUCLEOTIDE SEQUENCE [LARGE SCALE GENOMIC DNA]</scope>
    <source>
        <strain evidence="5 6">WCH-YHL-001</strain>
    </source>
</reference>
<dbReference type="InterPro" id="IPR057326">
    <property type="entry name" value="KR_dom"/>
</dbReference>
<dbReference type="PRINTS" id="PR00081">
    <property type="entry name" value="GDHRDH"/>
</dbReference>
<dbReference type="GO" id="GO:0016491">
    <property type="term" value="F:oxidoreductase activity"/>
    <property type="evidence" value="ECO:0007669"/>
    <property type="project" value="UniProtKB-KW"/>
</dbReference>
<dbReference type="Proteomes" id="UP000515512">
    <property type="component" value="Chromosome"/>
</dbReference>
<name>A0A7D6VEK1_9NOCA</name>
<evidence type="ECO:0000256" key="1">
    <source>
        <dbReference type="ARBA" id="ARBA00006484"/>
    </source>
</evidence>
<dbReference type="KEGG" id="nhu:H0264_23260"/>
<sequence>MTPRAVFITGAGAGIGRAIAERFAAEGWAVGVYDIDLPAAEAVANSLGERAIAGRLDVTDPGQWTPALAEFTSRTGRLDALVNNAGILASGAFGEIPLTDQHRIIDVNVKGVLNGCHAALPHLRRTPGSHVVNMASASALYGQPGLAAYGASKAAVRSLTEALDLEWRDLDVAVHDVLPLFVSTAMMNEVNRGSKSAQTLGVHISPEDVAAEVWNTVSHKRTLAQPHVLVGLQTKVLNTAMSFSPAWLNRLIVGRIAHADEIGARTPD</sequence>
<dbReference type="Gene3D" id="3.40.50.720">
    <property type="entry name" value="NAD(P)-binding Rossmann-like Domain"/>
    <property type="match status" value="1"/>
</dbReference>
<dbReference type="Pfam" id="PF00106">
    <property type="entry name" value="adh_short"/>
    <property type="match status" value="1"/>
</dbReference>
<evidence type="ECO:0000259" key="4">
    <source>
        <dbReference type="SMART" id="SM00822"/>
    </source>
</evidence>
<comment type="similarity">
    <text evidence="1 3">Belongs to the short-chain dehydrogenases/reductases (SDR) family.</text>
</comment>
<dbReference type="FunFam" id="3.40.50.720:FF:000084">
    <property type="entry name" value="Short-chain dehydrogenase reductase"/>
    <property type="match status" value="1"/>
</dbReference>
<evidence type="ECO:0000313" key="6">
    <source>
        <dbReference type="Proteomes" id="UP000515512"/>
    </source>
</evidence>
<evidence type="ECO:0000256" key="3">
    <source>
        <dbReference type="RuleBase" id="RU000363"/>
    </source>
</evidence>